<dbReference type="InterPro" id="IPR004358">
    <property type="entry name" value="Sig_transdc_His_kin-like_C"/>
</dbReference>
<sequence>MTIQDNGIGMNQSMLSAIFSLKKENRQLGTEGEKGIGLGLVLCKQFIEQHGGQIWVESTPGLGTAVSFTLPVGNG</sequence>
<dbReference type="Gene3D" id="3.30.565.10">
    <property type="entry name" value="Histidine kinase-like ATPase, C-terminal domain"/>
    <property type="match status" value="1"/>
</dbReference>
<dbReference type="PANTHER" id="PTHR43047">
    <property type="entry name" value="TWO-COMPONENT HISTIDINE PROTEIN KINASE"/>
    <property type="match status" value="1"/>
</dbReference>
<evidence type="ECO:0000256" key="3">
    <source>
        <dbReference type="ARBA" id="ARBA00022679"/>
    </source>
</evidence>
<feature type="domain" description="Histidine kinase" evidence="5">
    <location>
        <begin position="1"/>
        <end position="74"/>
    </location>
</feature>
<dbReference type="GO" id="GO:0009927">
    <property type="term" value="F:histidine phosphotransfer kinase activity"/>
    <property type="evidence" value="ECO:0007669"/>
    <property type="project" value="TreeGrafter"/>
</dbReference>
<keyword evidence="3" id="KW-0808">Transferase</keyword>
<protein>
    <recommendedName>
        <fullName evidence="2">histidine kinase</fullName>
        <ecNumber evidence="2">2.7.13.3</ecNumber>
    </recommendedName>
</protein>
<dbReference type="AlphaFoldDB" id="A0A1G6AKX3"/>
<gene>
    <name evidence="6" type="ORF">SAMN05660653_00445</name>
</gene>
<evidence type="ECO:0000256" key="2">
    <source>
        <dbReference type="ARBA" id="ARBA00012438"/>
    </source>
</evidence>
<evidence type="ECO:0000313" key="6">
    <source>
        <dbReference type="EMBL" id="SDB09035.1"/>
    </source>
</evidence>
<dbReference type="Proteomes" id="UP000198771">
    <property type="component" value="Unassembled WGS sequence"/>
</dbReference>
<dbReference type="STRING" id="617002.SAMN05660653_00445"/>
<dbReference type="GO" id="GO:0000155">
    <property type="term" value="F:phosphorelay sensor kinase activity"/>
    <property type="evidence" value="ECO:0007669"/>
    <property type="project" value="TreeGrafter"/>
</dbReference>
<accession>A0A1G6AKX3</accession>
<evidence type="ECO:0000259" key="5">
    <source>
        <dbReference type="PROSITE" id="PS50109"/>
    </source>
</evidence>
<name>A0A1G6AKX3_9BACT</name>
<comment type="catalytic activity">
    <reaction evidence="1">
        <text>ATP + protein L-histidine = ADP + protein N-phospho-L-histidine.</text>
        <dbReference type="EC" id="2.7.13.3"/>
    </reaction>
</comment>
<keyword evidence="7" id="KW-1185">Reference proteome</keyword>
<keyword evidence="4 6" id="KW-0418">Kinase</keyword>
<dbReference type="InterPro" id="IPR003594">
    <property type="entry name" value="HATPase_dom"/>
</dbReference>
<evidence type="ECO:0000256" key="4">
    <source>
        <dbReference type="ARBA" id="ARBA00022777"/>
    </source>
</evidence>
<dbReference type="EC" id="2.7.13.3" evidence="2"/>
<organism evidence="6 7">
    <name type="scientific">Desulfonatronum thiosulfatophilum</name>
    <dbReference type="NCBI Taxonomy" id="617002"/>
    <lineage>
        <taxon>Bacteria</taxon>
        <taxon>Pseudomonadati</taxon>
        <taxon>Thermodesulfobacteriota</taxon>
        <taxon>Desulfovibrionia</taxon>
        <taxon>Desulfovibrionales</taxon>
        <taxon>Desulfonatronaceae</taxon>
        <taxon>Desulfonatronum</taxon>
    </lineage>
</organism>
<dbReference type="InterPro" id="IPR005467">
    <property type="entry name" value="His_kinase_dom"/>
</dbReference>
<dbReference type="GO" id="GO:0005886">
    <property type="term" value="C:plasma membrane"/>
    <property type="evidence" value="ECO:0007669"/>
    <property type="project" value="TreeGrafter"/>
</dbReference>
<dbReference type="PROSITE" id="PS50109">
    <property type="entry name" value="HIS_KIN"/>
    <property type="match status" value="1"/>
</dbReference>
<reference evidence="6 7" key="1">
    <citation type="submission" date="2016-10" db="EMBL/GenBank/DDBJ databases">
        <authorList>
            <person name="de Groot N.N."/>
        </authorList>
    </citation>
    <scope>NUCLEOTIDE SEQUENCE [LARGE SCALE GENOMIC DNA]</scope>
    <source>
        <strain evidence="6 7">ASO4-2</strain>
    </source>
</reference>
<proteinExistence type="predicted"/>
<dbReference type="Pfam" id="PF02518">
    <property type="entry name" value="HATPase_c"/>
    <property type="match status" value="1"/>
</dbReference>
<dbReference type="PANTHER" id="PTHR43047:SF72">
    <property type="entry name" value="OSMOSENSING HISTIDINE PROTEIN KINASE SLN1"/>
    <property type="match status" value="1"/>
</dbReference>
<dbReference type="SUPFAM" id="SSF55874">
    <property type="entry name" value="ATPase domain of HSP90 chaperone/DNA topoisomerase II/histidine kinase"/>
    <property type="match status" value="1"/>
</dbReference>
<evidence type="ECO:0000256" key="1">
    <source>
        <dbReference type="ARBA" id="ARBA00000085"/>
    </source>
</evidence>
<dbReference type="EMBL" id="FMXO01000002">
    <property type="protein sequence ID" value="SDB09035.1"/>
    <property type="molecule type" value="Genomic_DNA"/>
</dbReference>
<dbReference type="InterPro" id="IPR036890">
    <property type="entry name" value="HATPase_C_sf"/>
</dbReference>
<evidence type="ECO:0000313" key="7">
    <source>
        <dbReference type="Proteomes" id="UP000198771"/>
    </source>
</evidence>
<dbReference type="PRINTS" id="PR00344">
    <property type="entry name" value="BCTRLSENSOR"/>
</dbReference>